<protein>
    <submittedName>
        <fullName evidence="2">Uncharacterized protein</fullName>
    </submittedName>
</protein>
<evidence type="ECO:0000313" key="3">
    <source>
        <dbReference type="Proteomes" id="UP000068164"/>
    </source>
</evidence>
<evidence type="ECO:0000256" key="1">
    <source>
        <dbReference type="SAM" id="SignalP"/>
    </source>
</evidence>
<dbReference type="EMBL" id="LNCD01000012">
    <property type="protein sequence ID" value="KWV59369.1"/>
    <property type="molecule type" value="Genomic_DNA"/>
</dbReference>
<gene>
    <name evidence="2" type="ORF">AS026_28715</name>
</gene>
<keyword evidence="3" id="KW-1185">Reference proteome</keyword>
<organism evidence="2 3">
    <name type="scientific">Rhizobium altiplani</name>
    <dbReference type="NCBI Taxonomy" id="1864509"/>
    <lineage>
        <taxon>Bacteria</taxon>
        <taxon>Pseudomonadati</taxon>
        <taxon>Pseudomonadota</taxon>
        <taxon>Alphaproteobacteria</taxon>
        <taxon>Hyphomicrobiales</taxon>
        <taxon>Rhizobiaceae</taxon>
        <taxon>Rhizobium/Agrobacterium group</taxon>
        <taxon>Rhizobium</taxon>
    </lineage>
</organism>
<keyword evidence="1" id="KW-0732">Signal</keyword>
<evidence type="ECO:0000313" key="2">
    <source>
        <dbReference type="EMBL" id="KWV59369.1"/>
    </source>
</evidence>
<name>A0A109K2Q2_9HYPH</name>
<reference evidence="2 3" key="1">
    <citation type="submission" date="2015-11" db="EMBL/GenBank/DDBJ databases">
        <title>Draft Genome Sequence of the Strain BR 10423 (Rhizobium sp.) isolated from nodules of Mimosa pudica.</title>
        <authorList>
            <person name="Barauna A.C."/>
            <person name="Zilli J.E."/>
            <person name="Simoes-Araujo J.L."/>
            <person name="Reis V.M."/>
            <person name="James E.K."/>
            <person name="Reis F.B.Jr."/>
            <person name="Rouws L.F."/>
            <person name="Passos S.R."/>
            <person name="Gois S.R."/>
        </authorList>
    </citation>
    <scope>NUCLEOTIDE SEQUENCE [LARGE SCALE GENOMIC DNA]</scope>
    <source>
        <strain evidence="2 3">BR10423</strain>
    </source>
</reference>
<dbReference type="Proteomes" id="UP000068164">
    <property type="component" value="Unassembled WGS sequence"/>
</dbReference>
<feature type="chain" id="PRO_5007137425" evidence="1">
    <location>
        <begin position="21"/>
        <end position="171"/>
    </location>
</feature>
<dbReference type="OrthoDB" id="8115116at2"/>
<sequence>MSLRRTTLCTLLLAASTLCARGVEAEDAILPASVIFATSTGYWEDDGAAPAIQRSPSAPQTAAAVPAPAKPRHGYYKLFAVRQADRTAKIYLQQIEQSDAEPSITSTVELQELSDLKPYVTDIRPENSSGMLKEPGLFAMVYLKTDPDAESETWTVVIDEFGEVTVGKASN</sequence>
<accession>A0A109K2Q2</accession>
<proteinExistence type="predicted"/>
<comment type="caution">
    <text evidence="2">The sequence shown here is derived from an EMBL/GenBank/DDBJ whole genome shotgun (WGS) entry which is preliminary data.</text>
</comment>
<dbReference type="AlphaFoldDB" id="A0A109K2Q2"/>
<dbReference type="RefSeq" id="WP_025661208.1">
    <property type="nucleotide sequence ID" value="NZ_JBBNAS010000373.1"/>
</dbReference>
<feature type="signal peptide" evidence="1">
    <location>
        <begin position="1"/>
        <end position="20"/>
    </location>
</feature>